<dbReference type="AlphaFoldDB" id="H5XI20"/>
<dbReference type="HOGENOM" id="CLU_108696_16_2_11"/>
<evidence type="ECO:0000313" key="2">
    <source>
        <dbReference type="EMBL" id="EHR60650.1"/>
    </source>
</evidence>
<dbReference type="STRING" id="882082.SaccyDRAFT_1752"/>
<dbReference type="EMBL" id="CM001440">
    <property type="protein sequence ID" value="EHR60650.1"/>
    <property type="molecule type" value="Genomic_DNA"/>
</dbReference>
<accession>H5XI20</accession>
<dbReference type="InterPro" id="IPR036736">
    <property type="entry name" value="ACP-like_sf"/>
</dbReference>
<dbReference type="PROSITE" id="PS50075">
    <property type="entry name" value="CARRIER"/>
    <property type="match status" value="1"/>
</dbReference>
<dbReference type="eggNOG" id="COG0236">
    <property type="taxonomic scope" value="Bacteria"/>
</dbReference>
<proteinExistence type="predicted"/>
<feature type="domain" description="Carrier" evidence="1">
    <location>
        <begin position="5"/>
        <end position="83"/>
    </location>
</feature>
<sequence>MTTEDVEKELLHYIREEFLWGDENNELTVTTPLLEWGIIDSLRTALLLTWARERYGVHVSPAEVNSRNFRNVRCIAALVTAEIDQHAGEEIVR</sequence>
<reference evidence="2 3" key="1">
    <citation type="submission" date="2011-11" db="EMBL/GenBank/DDBJ databases">
        <title>The Noncontiguous Finished sequence of Saccharomonospora cyanea NA-134.</title>
        <authorList>
            <consortium name="US DOE Joint Genome Institute"/>
            <person name="Lucas S."/>
            <person name="Han J."/>
            <person name="Lapidus A."/>
            <person name="Cheng J.-F."/>
            <person name="Goodwin L."/>
            <person name="Pitluck S."/>
            <person name="Peters L."/>
            <person name="Ovchinnikova G."/>
            <person name="Lu M."/>
            <person name="Detter J.C."/>
            <person name="Han C."/>
            <person name="Tapia R."/>
            <person name="Land M."/>
            <person name="Hauser L."/>
            <person name="Kyrpides N."/>
            <person name="Ivanova N."/>
            <person name="Pagani I."/>
            <person name="Brambilla E.-M."/>
            <person name="Klenk H.-P."/>
            <person name="Woyke T."/>
        </authorList>
    </citation>
    <scope>NUCLEOTIDE SEQUENCE [LARGE SCALE GENOMIC DNA]</scope>
    <source>
        <strain evidence="2 3">NA-134</strain>
    </source>
</reference>
<evidence type="ECO:0000259" key="1">
    <source>
        <dbReference type="PROSITE" id="PS50075"/>
    </source>
</evidence>
<dbReference type="Proteomes" id="UP000002791">
    <property type="component" value="Chromosome"/>
</dbReference>
<dbReference type="RefSeq" id="WP_005455418.1">
    <property type="nucleotide sequence ID" value="NZ_CM001440.1"/>
</dbReference>
<keyword evidence="3" id="KW-1185">Reference proteome</keyword>
<gene>
    <name evidence="2" type="ORF">SaccyDRAFT_1752</name>
</gene>
<dbReference type="InterPro" id="IPR009081">
    <property type="entry name" value="PP-bd_ACP"/>
</dbReference>
<dbReference type="Gene3D" id="1.10.1200.10">
    <property type="entry name" value="ACP-like"/>
    <property type="match status" value="1"/>
</dbReference>
<dbReference type="SUPFAM" id="SSF47336">
    <property type="entry name" value="ACP-like"/>
    <property type="match status" value="1"/>
</dbReference>
<evidence type="ECO:0000313" key="3">
    <source>
        <dbReference type="Proteomes" id="UP000002791"/>
    </source>
</evidence>
<dbReference type="Pfam" id="PF00550">
    <property type="entry name" value="PP-binding"/>
    <property type="match status" value="1"/>
</dbReference>
<protein>
    <submittedName>
        <fullName evidence="2">Phosphopantetheine-containing protein</fullName>
    </submittedName>
</protein>
<name>H5XI20_9PSEU</name>
<organism evidence="2 3">
    <name type="scientific">Saccharomonospora cyanea NA-134</name>
    <dbReference type="NCBI Taxonomy" id="882082"/>
    <lineage>
        <taxon>Bacteria</taxon>
        <taxon>Bacillati</taxon>
        <taxon>Actinomycetota</taxon>
        <taxon>Actinomycetes</taxon>
        <taxon>Pseudonocardiales</taxon>
        <taxon>Pseudonocardiaceae</taxon>
        <taxon>Saccharomonospora</taxon>
    </lineage>
</organism>